<dbReference type="FunFam" id="3.20.180.20:FF:000002">
    <property type="entry name" value="Cytoplasmic dynein heavy chain 1"/>
    <property type="match status" value="1"/>
</dbReference>
<evidence type="ECO:0000313" key="3">
    <source>
        <dbReference type="Proteomes" id="UP001445076"/>
    </source>
</evidence>
<dbReference type="PANTHER" id="PTHR45703:SF22">
    <property type="entry name" value="DYNEIN CYTOPLASMIC 2 HEAVY CHAIN 1"/>
    <property type="match status" value="1"/>
</dbReference>
<dbReference type="GO" id="GO:0045505">
    <property type="term" value="F:dynein intermediate chain binding"/>
    <property type="evidence" value="ECO:0007669"/>
    <property type="project" value="InterPro"/>
</dbReference>
<protein>
    <recommendedName>
        <fullName evidence="1">Dynein heavy chain linker domain-containing protein</fullName>
    </recommendedName>
</protein>
<dbReference type="InterPro" id="IPR013602">
    <property type="entry name" value="Dynein_heavy_linker"/>
</dbReference>
<evidence type="ECO:0000313" key="2">
    <source>
        <dbReference type="EMBL" id="KAK8745610.1"/>
    </source>
</evidence>
<keyword evidence="3" id="KW-1185">Reference proteome</keyword>
<proteinExistence type="predicted"/>
<dbReference type="Proteomes" id="UP001445076">
    <property type="component" value="Unassembled WGS sequence"/>
</dbReference>
<dbReference type="Gene3D" id="1.20.140.100">
    <property type="entry name" value="Dynein heavy chain, N-terminal domain 2"/>
    <property type="match status" value="1"/>
</dbReference>
<dbReference type="FunFam" id="1.20.140.100:FF:000005">
    <property type="entry name" value="cytoplasmic dynein 2 heavy chain 1"/>
    <property type="match status" value="1"/>
</dbReference>
<name>A0AAW0XRN0_CHEQU</name>
<dbReference type="Pfam" id="PF08393">
    <property type="entry name" value="DHC_N2"/>
    <property type="match status" value="1"/>
</dbReference>
<dbReference type="AlphaFoldDB" id="A0AAW0XRN0"/>
<dbReference type="EMBL" id="JARKIK010000019">
    <property type="protein sequence ID" value="KAK8745610.1"/>
    <property type="molecule type" value="Genomic_DNA"/>
</dbReference>
<evidence type="ECO:0000259" key="1">
    <source>
        <dbReference type="Pfam" id="PF08393"/>
    </source>
</evidence>
<feature type="domain" description="Dynein heavy chain linker" evidence="1">
    <location>
        <begin position="105"/>
        <end position="505"/>
    </location>
</feature>
<dbReference type="GO" id="GO:0051959">
    <property type="term" value="F:dynein light intermediate chain binding"/>
    <property type="evidence" value="ECO:0007669"/>
    <property type="project" value="InterPro"/>
</dbReference>
<dbReference type="InterPro" id="IPR026983">
    <property type="entry name" value="DHC"/>
</dbReference>
<gene>
    <name evidence="2" type="ORF">OTU49_000289</name>
</gene>
<dbReference type="InterPro" id="IPR042222">
    <property type="entry name" value="Dynein_2_N"/>
</dbReference>
<accession>A0AAW0XRN0</accession>
<dbReference type="Gene3D" id="1.20.58.1120">
    <property type="match status" value="1"/>
</dbReference>
<dbReference type="PANTHER" id="PTHR45703">
    <property type="entry name" value="DYNEIN HEAVY CHAIN"/>
    <property type="match status" value="1"/>
</dbReference>
<dbReference type="GO" id="GO:0030286">
    <property type="term" value="C:dynein complex"/>
    <property type="evidence" value="ECO:0007669"/>
    <property type="project" value="InterPro"/>
</dbReference>
<dbReference type="Gene3D" id="3.20.180.20">
    <property type="entry name" value="Dynein heavy chain, N-terminal domain 2"/>
    <property type="match status" value="1"/>
</dbReference>
<comment type="caution">
    <text evidence="2">The sequence shown here is derived from an EMBL/GenBank/DDBJ whole genome shotgun (WGS) entry which is preliminary data.</text>
</comment>
<feature type="non-terminal residue" evidence="2">
    <location>
        <position position="657"/>
    </location>
</feature>
<dbReference type="InterPro" id="IPR042228">
    <property type="entry name" value="Dynein_linker_3"/>
</dbReference>
<reference evidence="2 3" key="1">
    <citation type="journal article" date="2024" name="BMC Genomics">
        <title>Genome assembly of redclaw crayfish (Cherax quadricarinatus) provides insights into its immune adaptation and hypoxia tolerance.</title>
        <authorList>
            <person name="Liu Z."/>
            <person name="Zheng J."/>
            <person name="Li H."/>
            <person name="Fang K."/>
            <person name="Wang S."/>
            <person name="He J."/>
            <person name="Zhou D."/>
            <person name="Weng S."/>
            <person name="Chi M."/>
            <person name="Gu Z."/>
            <person name="He J."/>
            <person name="Li F."/>
            <person name="Wang M."/>
        </authorList>
    </citation>
    <scope>NUCLEOTIDE SEQUENCE [LARGE SCALE GENOMIC DNA]</scope>
    <source>
        <strain evidence="2">ZL_2023a</strain>
    </source>
</reference>
<organism evidence="2 3">
    <name type="scientific">Cherax quadricarinatus</name>
    <name type="common">Australian red claw crayfish</name>
    <dbReference type="NCBI Taxonomy" id="27406"/>
    <lineage>
        <taxon>Eukaryota</taxon>
        <taxon>Metazoa</taxon>
        <taxon>Ecdysozoa</taxon>
        <taxon>Arthropoda</taxon>
        <taxon>Crustacea</taxon>
        <taxon>Multicrustacea</taxon>
        <taxon>Malacostraca</taxon>
        <taxon>Eumalacostraca</taxon>
        <taxon>Eucarida</taxon>
        <taxon>Decapoda</taxon>
        <taxon>Pleocyemata</taxon>
        <taxon>Astacidea</taxon>
        <taxon>Parastacoidea</taxon>
        <taxon>Parastacidae</taxon>
        <taxon>Cherax</taxon>
    </lineage>
</organism>
<sequence>MQWDNYKTLMDNHEQIVAKQIEAIKGNLESQTNNFNSEVEKFGMRWFQLRPREDQLEGDGDHLQEAIAFVAEKRLEWDQLMETRDSLKKDYEHFNMGEPFFPEIDDIEADLVKHEQIWGLFDEFNTSMQEFSNEEWIVFRSKTYKFEEFLNSWSEKLRSSAETTPVTVRLIHEIEKYKAVIPLLKYVRGEVFSEKHWIEMYSLLGIPTNVTVDKLTFGHFLKVRDNLIQHGEALKEMNAKATGEIVIRQALGELDVWEVDAHFTIVPHIDSTGHQIMLIKEWKDIINKVGDNQSLLQSLKDSAYFAAFADRARVWEQRLADLDEYLTNLNQIQRKWVYLEPIFGRGALPNEQGRFRRVDDDFKSIMSDVAKDNKVVSLCRINGIRNTLVTLLDQLARCQKSLNEFLEEKRSAFPRFYFIGDDDLLEILGQATNPEVIQSHLKKLFAGIHFVRFDENNSHIVAMKSLEGEDVPLRRPVEITTKVEDWLSELSEEMKRTLKELLRECLKEGHTDAGMDPLKSPSQILCLADAILFTERCEESIQEGRLSNFKKELEAKLESYTSVDLSSDGSPEGKADSLVLELKLKALILDTIHNIDVVNILITNNILSVADWAWQKQLRFYISEEGSAYMKMVDAQFDYTYEYQGNAPKLVHTPLTD</sequence>
<dbReference type="GO" id="GO:0007018">
    <property type="term" value="P:microtubule-based movement"/>
    <property type="evidence" value="ECO:0007669"/>
    <property type="project" value="InterPro"/>
</dbReference>